<evidence type="ECO:0000256" key="5">
    <source>
        <dbReference type="ARBA" id="ARBA00022598"/>
    </source>
</evidence>
<keyword evidence="6 7" id="KW-0662">Pyridine nucleotide biosynthesis</keyword>
<dbReference type="PANTHER" id="PTHR11098:SF1">
    <property type="entry name" value="NICOTINATE PHOSPHORIBOSYLTRANSFERASE"/>
    <property type="match status" value="1"/>
</dbReference>
<reference evidence="11 12" key="1">
    <citation type="submission" date="2017-03" db="EMBL/GenBank/DDBJ databases">
        <authorList>
            <person name="Afonso C.L."/>
            <person name="Miller P.J."/>
            <person name="Scott M.A."/>
            <person name="Spackman E."/>
            <person name="Goraichik I."/>
            <person name="Dimitrov K.M."/>
            <person name="Suarez D.L."/>
            <person name="Swayne D.E."/>
        </authorList>
    </citation>
    <scope>NUCLEOTIDE SEQUENCE [LARGE SCALE GENOMIC DNA]</scope>
    <source>
        <strain evidence="11">PRJEB14757</strain>
    </source>
</reference>
<evidence type="ECO:0000259" key="9">
    <source>
        <dbReference type="Pfam" id="PF04095"/>
    </source>
</evidence>
<dbReference type="AlphaFoldDB" id="A0A1W1HCW6"/>
<evidence type="ECO:0000256" key="1">
    <source>
        <dbReference type="ARBA" id="ARBA00004952"/>
    </source>
</evidence>
<sequence length="389" mass="44632">MIQGILDNDLYKFTMQQAVHMLYPRVDAEYIFINRSGTPFPAGFAERLKAEIRNMPAFRLTSEEKHYLDKTCYFMTPVYIDFLQHYQYDPDEVTIEQKNGELDIIIKGPWYRTILWEVPLMAMISELYFVMTNAEILPHEKLKAINLNKATVLSKNKIRFADFGTRRRFSSASHMALIQDIKGVKNSTLIGTSNVNLAKYFNIKPIGTLAHEWFMFHAVLNGYRMANRTAIDAWAQVFHGSLGIALTDTYTTDIFLETFDTMQAKLFDGVRHDSGDPLEFIEKIIRHYEKLHIDPTTKTIVFSDGLDIDKAVIIHNTCKGRIRDSYGIGTNLTNDVGVTPLNIVIKMSKCRTAPDKPWHNVVKLSDNIAKHTGDEEELIHCINVLQRGF</sequence>
<dbReference type="PANTHER" id="PTHR11098">
    <property type="entry name" value="NICOTINATE PHOSPHORIBOSYLTRANSFERASE"/>
    <property type="match status" value="1"/>
</dbReference>
<comment type="similarity">
    <text evidence="2 7 8">Belongs to the NAPRTase family.</text>
</comment>
<evidence type="ECO:0000259" key="10">
    <source>
        <dbReference type="Pfam" id="PF17767"/>
    </source>
</evidence>
<evidence type="ECO:0000256" key="6">
    <source>
        <dbReference type="ARBA" id="ARBA00022642"/>
    </source>
</evidence>
<keyword evidence="12" id="KW-1185">Reference proteome</keyword>
<dbReference type="GO" id="GO:0004516">
    <property type="term" value="F:nicotinate phosphoribosyltransferase activity"/>
    <property type="evidence" value="ECO:0007669"/>
    <property type="project" value="UniProtKB-UniRule"/>
</dbReference>
<feature type="domain" description="Nicotinate phosphoribosyltransferase N-terminal" evidence="10">
    <location>
        <begin position="6"/>
        <end position="125"/>
    </location>
</feature>
<feature type="domain" description="Nicotinate/nicotinamide phosphoribosyltransferase" evidence="9">
    <location>
        <begin position="159"/>
        <end position="378"/>
    </location>
</feature>
<comment type="function">
    <text evidence="7 8">Catalyzes the synthesis of beta-nicotinate D-ribonucleotide from nicotinate and 5-phospho-D-ribose 1-phosphate at the expense of ATP.</text>
</comment>
<dbReference type="NCBIfam" id="NF003704">
    <property type="entry name" value="PRK05321.1"/>
    <property type="match status" value="1"/>
</dbReference>
<dbReference type="Pfam" id="PF17767">
    <property type="entry name" value="NAPRTase_N"/>
    <property type="match status" value="1"/>
</dbReference>
<dbReference type="Proteomes" id="UP000191931">
    <property type="component" value="Unassembled WGS sequence"/>
</dbReference>
<evidence type="ECO:0000256" key="8">
    <source>
        <dbReference type="RuleBase" id="RU003838"/>
    </source>
</evidence>
<dbReference type="InterPro" id="IPR006406">
    <property type="entry name" value="Nic_PRibTrfase"/>
</dbReference>
<dbReference type="Gene3D" id="3.20.140.10">
    <property type="entry name" value="nicotinate phosphoribosyltransferase"/>
    <property type="match status" value="1"/>
</dbReference>
<dbReference type="UniPathway" id="UPA00253">
    <property type="reaction ID" value="UER00457"/>
</dbReference>
<dbReference type="EMBL" id="FWEV01000132">
    <property type="protein sequence ID" value="SLM30242.1"/>
    <property type="molecule type" value="Genomic_DNA"/>
</dbReference>
<dbReference type="Pfam" id="PF04095">
    <property type="entry name" value="NAPRTase"/>
    <property type="match status" value="1"/>
</dbReference>
<evidence type="ECO:0000313" key="11">
    <source>
        <dbReference type="EMBL" id="SLM30242.1"/>
    </source>
</evidence>
<dbReference type="NCBIfam" id="TIGR01514">
    <property type="entry name" value="NAPRTase"/>
    <property type="match status" value="1"/>
</dbReference>
<dbReference type="InterPro" id="IPR007229">
    <property type="entry name" value="Nic_PRibTrfase-Fam"/>
</dbReference>
<dbReference type="GO" id="GO:0016757">
    <property type="term" value="F:glycosyltransferase activity"/>
    <property type="evidence" value="ECO:0007669"/>
    <property type="project" value="UniProtKB-KW"/>
</dbReference>
<organism evidence="11 12">
    <name type="scientific">Desulfamplus magnetovallimortis</name>
    <dbReference type="NCBI Taxonomy" id="1246637"/>
    <lineage>
        <taxon>Bacteria</taxon>
        <taxon>Pseudomonadati</taxon>
        <taxon>Thermodesulfobacteriota</taxon>
        <taxon>Desulfobacteria</taxon>
        <taxon>Desulfobacterales</taxon>
        <taxon>Desulfobacteraceae</taxon>
        <taxon>Desulfamplus</taxon>
    </lineage>
</organism>
<protein>
    <recommendedName>
        <fullName evidence="3 7">Nicotinate phosphoribosyltransferase</fullName>
        <shortName evidence="7">NAPRTase</shortName>
        <ecNumber evidence="3 7">6.3.4.21</ecNumber>
    </recommendedName>
</protein>
<dbReference type="SUPFAM" id="SSF51690">
    <property type="entry name" value="Nicotinate/Quinolinate PRTase C-terminal domain-like"/>
    <property type="match status" value="1"/>
</dbReference>
<name>A0A1W1HCW6_9BACT</name>
<evidence type="ECO:0000256" key="2">
    <source>
        <dbReference type="ARBA" id="ARBA00010897"/>
    </source>
</evidence>
<accession>A0A1W1HCW6</accession>
<dbReference type="GO" id="GO:0034355">
    <property type="term" value="P:NAD+ biosynthetic process via the salvage pathway"/>
    <property type="evidence" value="ECO:0007669"/>
    <property type="project" value="TreeGrafter"/>
</dbReference>
<keyword evidence="11" id="KW-0808">Transferase</keyword>
<comment type="PTM">
    <text evidence="7 8">Transiently phosphorylated on a His residue during the reaction cycle. Phosphorylation strongly increases the affinity for substrates and increases the rate of nicotinate D-ribonucleotide production. Dephosphorylation regenerates the low-affinity form of the enzyme, leading to product release.</text>
</comment>
<dbReference type="SUPFAM" id="SSF54675">
    <property type="entry name" value="Nicotinate/Quinolinate PRTase N-terminal domain-like"/>
    <property type="match status" value="1"/>
</dbReference>
<comment type="pathway">
    <text evidence="1 7 8">Cofactor biosynthesis; NAD(+) biosynthesis; nicotinate D-ribonucleotide from nicotinate: step 1/1.</text>
</comment>
<proteinExistence type="inferred from homology"/>
<evidence type="ECO:0000256" key="4">
    <source>
        <dbReference type="ARBA" id="ARBA00022553"/>
    </source>
</evidence>
<evidence type="ECO:0000313" key="12">
    <source>
        <dbReference type="Proteomes" id="UP000191931"/>
    </source>
</evidence>
<dbReference type="InterPro" id="IPR040727">
    <property type="entry name" value="NAPRTase_N"/>
</dbReference>
<feature type="modified residue" description="Phosphohistidine; by autocatalysis" evidence="7">
    <location>
        <position position="211"/>
    </location>
</feature>
<dbReference type="PIRSF" id="PIRSF000484">
    <property type="entry name" value="NAPRT"/>
    <property type="match status" value="1"/>
</dbReference>
<dbReference type="InterPro" id="IPR041525">
    <property type="entry name" value="N/Namide_PRibTrfase"/>
</dbReference>
<comment type="catalytic activity">
    <reaction evidence="7 8">
        <text>5-phospho-alpha-D-ribose 1-diphosphate + nicotinate + ATP + H2O = nicotinate beta-D-ribonucleotide + ADP + phosphate + diphosphate</text>
        <dbReference type="Rhea" id="RHEA:36163"/>
        <dbReference type="ChEBI" id="CHEBI:15377"/>
        <dbReference type="ChEBI" id="CHEBI:30616"/>
        <dbReference type="ChEBI" id="CHEBI:32544"/>
        <dbReference type="ChEBI" id="CHEBI:33019"/>
        <dbReference type="ChEBI" id="CHEBI:43474"/>
        <dbReference type="ChEBI" id="CHEBI:57502"/>
        <dbReference type="ChEBI" id="CHEBI:58017"/>
        <dbReference type="ChEBI" id="CHEBI:456216"/>
        <dbReference type="EC" id="6.3.4.21"/>
    </reaction>
</comment>
<evidence type="ECO:0000256" key="7">
    <source>
        <dbReference type="HAMAP-Rule" id="MF_00570"/>
    </source>
</evidence>
<dbReference type="InterPro" id="IPR036068">
    <property type="entry name" value="Nicotinate_pribotase-like_C"/>
</dbReference>
<dbReference type="GO" id="GO:0005829">
    <property type="term" value="C:cytosol"/>
    <property type="evidence" value="ECO:0007669"/>
    <property type="project" value="TreeGrafter"/>
</dbReference>
<dbReference type="STRING" id="1246637.MTBBW1_2170013"/>
<dbReference type="EC" id="6.3.4.21" evidence="3 7"/>
<gene>
    <name evidence="7 11" type="primary">pncB</name>
    <name evidence="11" type="ORF">MTBBW1_2170013</name>
</gene>
<keyword evidence="11" id="KW-0328">Glycosyltransferase</keyword>
<keyword evidence="5 7" id="KW-0436">Ligase</keyword>
<dbReference type="HAMAP" id="MF_00570">
    <property type="entry name" value="NAPRTase"/>
    <property type="match status" value="1"/>
</dbReference>
<dbReference type="RefSeq" id="WP_080807971.1">
    <property type="nucleotide sequence ID" value="NZ_LT828559.1"/>
</dbReference>
<dbReference type="OrthoDB" id="9771406at2"/>
<evidence type="ECO:0000256" key="3">
    <source>
        <dbReference type="ARBA" id="ARBA00013236"/>
    </source>
</evidence>
<keyword evidence="4 7" id="KW-0597">Phosphoprotein</keyword>